<accession>A0A835NK59</accession>
<dbReference type="EMBL" id="JADDUC010000175">
    <property type="protein sequence ID" value="KAG0116471.1"/>
    <property type="molecule type" value="Genomic_DNA"/>
</dbReference>
<dbReference type="PANTHER" id="PTHR23093:SF18">
    <property type="entry name" value="GLUTAMATE RICH 6"/>
    <property type="match status" value="1"/>
</dbReference>
<dbReference type="Pfam" id="PF14977">
    <property type="entry name" value="FAM194"/>
    <property type="match status" value="1"/>
</dbReference>
<organism evidence="3">
    <name type="scientific">Lamprotornis superbus</name>
    <dbReference type="NCBI Taxonomy" id="245042"/>
    <lineage>
        <taxon>Eukaryota</taxon>
        <taxon>Metazoa</taxon>
        <taxon>Chordata</taxon>
        <taxon>Craniata</taxon>
        <taxon>Vertebrata</taxon>
        <taxon>Euteleostomi</taxon>
        <taxon>Archelosauria</taxon>
        <taxon>Archosauria</taxon>
        <taxon>Dinosauria</taxon>
        <taxon>Saurischia</taxon>
        <taxon>Theropoda</taxon>
        <taxon>Coelurosauria</taxon>
        <taxon>Aves</taxon>
        <taxon>Neognathae</taxon>
        <taxon>Neoaves</taxon>
        <taxon>Telluraves</taxon>
        <taxon>Australaves</taxon>
        <taxon>Passeriformes</taxon>
        <taxon>Sturnidae</taxon>
        <taxon>Lamprotornis</taxon>
    </lineage>
</organism>
<feature type="compositionally biased region" description="Basic and acidic residues" evidence="1">
    <location>
        <begin position="741"/>
        <end position="753"/>
    </location>
</feature>
<dbReference type="EMBL" id="JADDUC020000011">
    <property type="protein sequence ID" value="KAI1236066.1"/>
    <property type="molecule type" value="Genomic_DNA"/>
</dbReference>
<feature type="compositionally biased region" description="Basic and acidic residues" evidence="1">
    <location>
        <begin position="161"/>
        <end position="194"/>
    </location>
</feature>
<feature type="region of interest" description="Disordered" evidence="1">
    <location>
        <begin position="726"/>
        <end position="769"/>
    </location>
</feature>
<reference evidence="4 5" key="2">
    <citation type="journal article" date="2021" name="J. Hered.">
        <title>Feather Gene Expression Elucidates the Developmental Basis of Plumage Iridescence in African Starlings.</title>
        <authorList>
            <person name="Rubenstein D.R."/>
            <person name="Corvelo A."/>
            <person name="MacManes M.D."/>
            <person name="Maia R."/>
            <person name="Narzisi G."/>
            <person name="Rousaki A."/>
            <person name="Vandenabeele P."/>
            <person name="Shawkey M.D."/>
            <person name="Solomon J."/>
        </authorList>
    </citation>
    <scope>NUCLEOTIDE SEQUENCE [LARGE SCALE GENOMIC DNA]</scope>
    <source>
        <strain evidence="4">SS15</strain>
    </source>
</reference>
<dbReference type="AlphaFoldDB" id="A0A835NK59"/>
<gene>
    <name evidence="4" type="ORF">IHE44_0002162</name>
    <name evidence="3" type="ORF">IHE44_004070</name>
</gene>
<evidence type="ECO:0000256" key="1">
    <source>
        <dbReference type="SAM" id="MobiDB-lite"/>
    </source>
</evidence>
<feature type="region of interest" description="Disordered" evidence="1">
    <location>
        <begin position="93"/>
        <end position="324"/>
    </location>
</feature>
<protein>
    <recommendedName>
        <fullName evidence="2">FAM194 C-terminal domain-containing protein</fullName>
    </recommendedName>
</protein>
<sequence>MSFLNAEEDAEPTCEYCGNLLRPFPFSEDITLSEEQADRFCCERSRELYEFITKERKRLEDASSLPGAVSIQESLGSETSLLLSQEQENCRQQKGQLARELADQSLKPSATEGSQQAGSISYELSLELTSPKSRTPETVVIAAEPEPEPQHKEEPEPEPQSEEKPKLEPWPKEETEPEPRAEEKPKLEPQHKEEPEPEPQSEEKPKLEPWPKEEPEPEPRAEEKPKPEPWPKEEPSLKKEPWPKEEPKPEKEPNLEKEPWPKKEPELEPWPKEEPGPEKEPQHEEEPEPEPQSEKEPGPEPEPKAQPEEKPEPKKEPKHKEPVSRGVLHYDFSLLGKKINQLKQGVINTLPGSSYPSGNLAINIIRGRDQLTCIVQEDELRTTKIRALFQSDGSSTCYYPNGDEWINMSIQGGQYLDQAGNRVRRWMWPELSPGPQAPLSPIFISLNRHVGVRILAQDKIFVSFLAKGRQAKFNMGTKVQMGHCQPQLSARATVWDCTPRQVPGCILKDHPGSATRTRAMIHVGRVQGTGSCHRGRFVCWRRSSVPSSGAHTSSVAQVSAGSQLPPPARLGEDELLLLAFRVRILQLFDRMRGCLNFPSSEQWNKMQPPLYLMTQAVKILELCMAADISDELRSSIKAICGPASTETGLIECLSRRHNVAAREASSLHQQRLSSVQAFMGLHHAAREPPPNACGETPGLQPATACATAAHLQGAGTHLGHSLCHSSTPAGGWDTPALRQPQDGEWRTPGKEQRSTQTSAMPATPAVVHE</sequence>
<name>A0A835NK59_9PASS</name>
<feature type="compositionally biased region" description="Basic and acidic residues" evidence="1">
    <location>
        <begin position="292"/>
        <end position="323"/>
    </location>
</feature>
<evidence type="ECO:0000313" key="5">
    <source>
        <dbReference type="Proteomes" id="UP000618051"/>
    </source>
</evidence>
<dbReference type="PANTHER" id="PTHR23093">
    <property type="entry name" value="SIMILAR TO CHROMOSOME 3 OPEN READING FRAME 20"/>
    <property type="match status" value="1"/>
</dbReference>
<feature type="domain" description="FAM194 C-terminal" evidence="2">
    <location>
        <begin position="355"/>
        <end position="605"/>
    </location>
</feature>
<feature type="compositionally biased region" description="Basic and acidic residues" evidence="1">
    <location>
        <begin position="201"/>
        <end position="284"/>
    </location>
</feature>
<reference evidence="4" key="3">
    <citation type="submission" date="2022-01" db="EMBL/GenBank/DDBJ databases">
        <authorList>
            <person name="Rubenstein D.R."/>
        </authorList>
    </citation>
    <scope>NUCLEOTIDE SEQUENCE</scope>
    <source>
        <strain evidence="4">SS15</strain>
        <tissue evidence="4">Liver</tissue>
    </source>
</reference>
<evidence type="ECO:0000313" key="3">
    <source>
        <dbReference type="EMBL" id="KAG0116471.1"/>
    </source>
</evidence>
<evidence type="ECO:0000259" key="2">
    <source>
        <dbReference type="Pfam" id="PF14977"/>
    </source>
</evidence>
<proteinExistence type="predicted"/>
<feature type="compositionally biased region" description="Polar residues" evidence="1">
    <location>
        <begin position="106"/>
        <end position="119"/>
    </location>
</feature>
<dbReference type="Proteomes" id="UP000618051">
    <property type="component" value="Unassembled WGS sequence"/>
</dbReference>
<keyword evidence="5" id="KW-1185">Reference proteome</keyword>
<comment type="caution">
    <text evidence="3">The sequence shown here is derived from an EMBL/GenBank/DDBJ whole genome shotgun (WGS) entry which is preliminary data.</text>
</comment>
<evidence type="ECO:0000313" key="4">
    <source>
        <dbReference type="EMBL" id="KAI1236066.1"/>
    </source>
</evidence>
<dbReference type="InterPro" id="IPR029281">
    <property type="entry name" value="FAM194_C"/>
</dbReference>
<dbReference type="OrthoDB" id="527209at2759"/>
<reference evidence="3" key="1">
    <citation type="submission" date="2020-10" db="EMBL/GenBank/DDBJ databases">
        <title>Feather gene expression reveals the developmental basis of iridescence in African starlings.</title>
        <authorList>
            <person name="Rubenstein D.R."/>
        </authorList>
    </citation>
    <scope>NUCLEOTIDE SEQUENCE</scope>
    <source>
        <strain evidence="3">SS15</strain>
        <tissue evidence="3">Liver</tissue>
    </source>
</reference>